<dbReference type="EMBL" id="OX459940">
    <property type="protein sequence ID" value="CAI9174447.1"/>
    <property type="molecule type" value="Genomic_DNA"/>
</dbReference>
<organism evidence="2 3">
    <name type="scientific">Rangifer tarandus platyrhynchus</name>
    <name type="common">Svalbard reindeer</name>
    <dbReference type="NCBI Taxonomy" id="3082113"/>
    <lineage>
        <taxon>Eukaryota</taxon>
        <taxon>Metazoa</taxon>
        <taxon>Chordata</taxon>
        <taxon>Craniata</taxon>
        <taxon>Vertebrata</taxon>
        <taxon>Euteleostomi</taxon>
        <taxon>Mammalia</taxon>
        <taxon>Eutheria</taxon>
        <taxon>Laurasiatheria</taxon>
        <taxon>Artiodactyla</taxon>
        <taxon>Ruminantia</taxon>
        <taxon>Pecora</taxon>
        <taxon>Cervidae</taxon>
        <taxon>Odocoileinae</taxon>
        <taxon>Rangifer</taxon>
    </lineage>
</organism>
<reference evidence="2" key="1">
    <citation type="submission" date="2023-04" db="EMBL/GenBank/DDBJ databases">
        <authorList>
            <consortium name="ELIXIR-Norway"/>
        </authorList>
    </citation>
    <scope>NUCLEOTIDE SEQUENCE [LARGE SCALE GENOMIC DNA]</scope>
</reference>
<feature type="region of interest" description="Disordered" evidence="1">
    <location>
        <begin position="1"/>
        <end position="20"/>
    </location>
</feature>
<dbReference type="Proteomes" id="UP001176941">
    <property type="component" value="Chromosome 4"/>
</dbReference>
<protein>
    <submittedName>
        <fullName evidence="2">Uncharacterized protein</fullName>
    </submittedName>
</protein>
<evidence type="ECO:0000313" key="3">
    <source>
        <dbReference type="Proteomes" id="UP001176941"/>
    </source>
</evidence>
<proteinExistence type="predicted"/>
<evidence type="ECO:0000256" key="1">
    <source>
        <dbReference type="SAM" id="MobiDB-lite"/>
    </source>
</evidence>
<keyword evidence="3" id="KW-1185">Reference proteome</keyword>
<sequence>MLTPAGRARERSVPAAETDNFNTLEVSPLKGSFGQSDLTINLRHQQGGKLQDLTFTRWDELAAAFDPRGGHTSGPAAAEAYMSSRGEGPVDLGPVSPEVAMRAPTAAAKL</sequence>
<name>A0ABN8ZNW2_RANTA</name>
<evidence type="ECO:0000313" key="2">
    <source>
        <dbReference type="EMBL" id="CAI9174447.1"/>
    </source>
</evidence>
<gene>
    <name evidence="2" type="ORF">MRATA1EN1_LOCUS23409</name>
</gene>
<accession>A0ABN8ZNW2</accession>